<dbReference type="InterPro" id="IPR026555">
    <property type="entry name" value="NSL3/Tex30"/>
</dbReference>
<comment type="caution">
    <text evidence="2">The sequence shown here is derived from an EMBL/GenBank/DDBJ whole genome shotgun (WGS) entry which is preliminary data.</text>
</comment>
<name>A0A2A2I651_9GAMM</name>
<proteinExistence type="predicted"/>
<dbReference type="SUPFAM" id="SSF53474">
    <property type="entry name" value="alpha/beta-Hydrolases"/>
    <property type="match status" value="1"/>
</dbReference>
<keyword evidence="2" id="KW-0378">Hydrolase</keyword>
<evidence type="ECO:0000313" key="3">
    <source>
        <dbReference type="Proteomes" id="UP000218332"/>
    </source>
</evidence>
<evidence type="ECO:0000313" key="2">
    <source>
        <dbReference type="EMBL" id="PAV26754.1"/>
    </source>
</evidence>
<dbReference type="PANTHER" id="PTHR13136">
    <property type="entry name" value="TESTIS DEVELOPMENT PROTEIN PRTD"/>
    <property type="match status" value="1"/>
</dbReference>
<dbReference type="AlphaFoldDB" id="A0A2A2I651"/>
<gene>
    <name evidence="2" type="ORF">CF392_04105</name>
</gene>
<dbReference type="Gene3D" id="3.40.50.1820">
    <property type="entry name" value="alpha/beta hydrolase"/>
    <property type="match status" value="1"/>
</dbReference>
<dbReference type="GO" id="GO:0016787">
    <property type="term" value="F:hydrolase activity"/>
    <property type="evidence" value="ECO:0007669"/>
    <property type="project" value="UniProtKB-KW"/>
</dbReference>
<dbReference type="Pfam" id="PF20408">
    <property type="entry name" value="Abhydrolase_11"/>
    <property type="match status" value="1"/>
</dbReference>
<dbReference type="InterPro" id="IPR029058">
    <property type="entry name" value="AB_hydrolase_fold"/>
</dbReference>
<feature type="domain" description="KANL3/Tex30 alpha/beta hydrolase-like" evidence="1">
    <location>
        <begin position="15"/>
        <end position="208"/>
    </location>
</feature>
<dbReference type="EMBL" id="NMPM01000015">
    <property type="protein sequence ID" value="PAV26754.1"/>
    <property type="molecule type" value="Genomic_DNA"/>
</dbReference>
<accession>A0A2A2I651</accession>
<protein>
    <submittedName>
        <fullName evidence="2">Alpha/beta hydrolase</fullName>
    </submittedName>
</protein>
<sequence>MPANDRLTDGQGPLTLLLAHGAGAPMDSPFMEALAREIGATGVRVVRFEFGYMQKRREDGRKRPPSAANTLKKAFREQIDTLTSESPVVIGGKSMGGRIASELAAEADLAAQGVIGCACFGYPFHPPGKPDRWRTDHFKALRMPLLILQGTRDPFGRQDEVTDHLTPLLPAIRLHWLESGEHDFKPTRQSGRTQDDLIREAASVFSGWRAGLEVDGHG</sequence>
<keyword evidence="3" id="KW-1185">Reference proteome</keyword>
<dbReference type="PANTHER" id="PTHR13136:SF11">
    <property type="entry name" value="TESTIS-EXPRESSED PROTEIN 30"/>
    <property type="match status" value="1"/>
</dbReference>
<evidence type="ECO:0000259" key="1">
    <source>
        <dbReference type="Pfam" id="PF20408"/>
    </source>
</evidence>
<organism evidence="2 3">
    <name type="scientific">Tamilnaduibacter salinus</name>
    <dbReference type="NCBI Taxonomy" id="1484056"/>
    <lineage>
        <taxon>Bacteria</taxon>
        <taxon>Pseudomonadati</taxon>
        <taxon>Pseudomonadota</taxon>
        <taxon>Gammaproteobacteria</taxon>
        <taxon>Pseudomonadales</taxon>
        <taxon>Marinobacteraceae</taxon>
        <taxon>Tamilnaduibacter</taxon>
    </lineage>
</organism>
<dbReference type="InterPro" id="IPR046879">
    <property type="entry name" value="KANL3/Tex30_Abhydrolase"/>
</dbReference>
<dbReference type="RefSeq" id="WP_095610198.1">
    <property type="nucleotide sequence ID" value="NZ_NMPM01000015.1"/>
</dbReference>
<reference evidence="2 3" key="1">
    <citation type="submission" date="2017-07" db="EMBL/GenBank/DDBJ databases">
        <title>Tamlnaduibacter salinus (Mi-7) genome sequencing.</title>
        <authorList>
            <person name="Verma A."/>
            <person name="Krishnamurthi S."/>
        </authorList>
    </citation>
    <scope>NUCLEOTIDE SEQUENCE [LARGE SCALE GENOMIC DNA]</scope>
    <source>
        <strain evidence="2 3">Mi-7</strain>
    </source>
</reference>
<dbReference type="Proteomes" id="UP000218332">
    <property type="component" value="Unassembled WGS sequence"/>
</dbReference>